<dbReference type="Proteomes" id="UP001499951">
    <property type="component" value="Unassembled WGS sequence"/>
</dbReference>
<name>A0ABP3PNM5_9PROT</name>
<accession>A0ABP3PNM5</accession>
<dbReference type="Gene3D" id="1.20.1270.180">
    <property type="match status" value="1"/>
</dbReference>
<reference evidence="3" key="1">
    <citation type="journal article" date="2019" name="Int. J. Syst. Evol. Microbiol.">
        <title>The Global Catalogue of Microorganisms (GCM) 10K type strain sequencing project: providing services to taxonomists for standard genome sequencing and annotation.</title>
        <authorList>
            <consortium name="The Broad Institute Genomics Platform"/>
            <consortium name="The Broad Institute Genome Sequencing Center for Infectious Disease"/>
            <person name="Wu L."/>
            <person name="Ma J."/>
        </authorList>
    </citation>
    <scope>NUCLEOTIDE SEQUENCE [LARGE SCALE GENOMIC DNA]</scope>
    <source>
        <strain evidence="3">JCM 15089</strain>
    </source>
</reference>
<feature type="chain" id="PRO_5046105945" description="DUF1311 domain-containing protein" evidence="1">
    <location>
        <begin position="21"/>
        <end position="337"/>
    </location>
</feature>
<protein>
    <recommendedName>
        <fullName evidence="4">DUF1311 domain-containing protein</fullName>
    </recommendedName>
</protein>
<organism evidence="2 3">
    <name type="scientific">Rhizomicrobium electricum</name>
    <dbReference type="NCBI Taxonomy" id="480070"/>
    <lineage>
        <taxon>Bacteria</taxon>
        <taxon>Pseudomonadati</taxon>
        <taxon>Pseudomonadota</taxon>
        <taxon>Alphaproteobacteria</taxon>
        <taxon>Micropepsales</taxon>
        <taxon>Micropepsaceae</taxon>
        <taxon>Rhizomicrobium</taxon>
    </lineage>
</organism>
<keyword evidence="3" id="KW-1185">Reference proteome</keyword>
<dbReference type="EMBL" id="BAAADD010000005">
    <property type="protein sequence ID" value="GAA0571517.1"/>
    <property type="molecule type" value="Genomic_DNA"/>
</dbReference>
<sequence>MRRIGIALIAVGLMAVSANAADLEMQYVDKVDRLMENGDYVAVKGLRAEMERRKLSTMLVPSFADLDHCIAAGSATVTQAETKAIAADKRNSDNFSPDELTAMVAFANGWGVRVDRKRATALACRSDELTRAEWEDTVEFLASPKNAAKPYLFCEHITSGLHGGMCEGFAQDKDQVVRDRKLAKIVAGFTPEQKSAFAALKKADEAYTDAHSREEQDMSGTLRGAFYAEEAGKLRAAFLNFIEGFESGKRPPKDDFAVADKALNGAYRTVITKTDWTATGTVTADGVRKTERLWLKLRDAWAAFGTARYPGSSADDWKAWATRQRVESLKAGFRPFE</sequence>
<dbReference type="RefSeq" id="WP_166934149.1">
    <property type="nucleotide sequence ID" value="NZ_BAAADD010000005.1"/>
</dbReference>
<proteinExistence type="predicted"/>
<comment type="caution">
    <text evidence="2">The sequence shown here is derived from an EMBL/GenBank/DDBJ whole genome shotgun (WGS) entry which is preliminary data.</text>
</comment>
<gene>
    <name evidence="2" type="ORF">GCM10008942_20270</name>
</gene>
<evidence type="ECO:0000313" key="3">
    <source>
        <dbReference type="Proteomes" id="UP001499951"/>
    </source>
</evidence>
<evidence type="ECO:0000256" key="1">
    <source>
        <dbReference type="SAM" id="SignalP"/>
    </source>
</evidence>
<feature type="signal peptide" evidence="1">
    <location>
        <begin position="1"/>
        <end position="20"/>
    </location>
</feature>
<evidence type="ECO:0000313" key="2">
    <source>
        <dbReference type="EMBL" id="GAA0571517.1"/>
    </source>
</evidence>
<keyword evidence="1" id="KW-0732">Signal</keyword>
<evidence type="ECO:0008006" key="4">
    <source>
        <dbReference type="Google" id="ProtNLM"/>
    </source>
</evidence>